<accession>A0ABX9A0U0</accession>
<proteinExistence type="predicted"/>
<organism evidence="1 2">
    <name type="scientific">Qipengyuania gelatinilytica</name>
    <dbReference type="NCBI Taxonomy" id="2867231"/>
    <lineage>
        <taxon>Bacteria</taxon>
        <taxon>Pseudomonadati</taxon>
        <taxon>Pseudomonadota</taxon>
        <taxon>Alphaproteobacteria</taxon>
        <taxon>Sphingomonadales</taxon>
        <taxon>Erythrobacteraceae</taxon>
        <taxon>Qipengyuania</taxon>
    </lineage>
</organism>
<dbReference type="EMBL" id="CP081294">
    <property type="protein sequence ID" value="QZD93949.1"/>
    <property type="molecule type" value="Genomic_DNA"/>
</dbReference>
<evidence type="ECO:0000313" key="1">
    <source>
        <dbReference type="EMBL" id="QZD93949.1"/>
    </source>
</evidence>
<dbReference type="RefSeq" id="WP_221429715.1">
    <property type="nucleotide sequence ID" value="NZ_CP081294.1"/>
</dbReference>
<dbReference type="Proteomes" id="UP000824321">
    <property type="component" value="Chromosome"/>
</dbReference>
<evidence type="ECO:0000313" key="2">
    <source>
        <dbReference type="Proteomes" id="UP000824321"/>
    </source>
</evidence>
<reference evidence="1 2" key="1">
    <citation type="submission" date="2021-08" db="EMBL/GenBank/DDBJ databases">
        <title>Comparative Genomics Analysis of the Genus Qipengyuania Reveals Extensive Genetic Diversity and Metabolic Versatility, Including the Description of Fifteen Novel Species.</title>
        <authorList>
            <person name="Liu Y."/>
        </authorList>
    </citation>
    <scope>NUCLEOTIDE SEQUENCE [LARGE SCALE GENOMIC DNA]</scope>
    <source>
        <strain evidence="1 2">1NDH1</strain>
    </source>
</reference>
<gene>
    <name evidence="1" type="ORF">K3136_07440</name>
</gene>
<protein>
    <submittedName>
        <fullName evidence="1">Uncharacterized protein</fullName>
    </submittedName>
</protein>
<keyword evidence="2" id="KW-1185">Reference proteome</keyword>
<sequence>MIGLFDTSRDLLVANYDSKPDVDDLQAVAGLGSVLKHPDFACVDYIATSGAYGSQGGEYLVAPELFDLAFGDNWLDAHLRRGETIDRLASRMQATIAAGGRVWVAEAGQSDVTAAAVEKLPRTMWTSVHVVQHSYWNESMSSKEAMQTVVYNTRYHRVQDGNFPDNGSPAFNTEDGSHWQALLSDPVVGPIWTEAKRLSDYHNPKAAYVNPAVAAGGLDFSDTVEVAYIFGFGDMEGVGDFVERFADN</sequence>
<name>A0ABX9A0U0_9SPHN</name>